<protein>
    <submittedName>
        <fullName evidence="3">ZYBA0S04-01596g1_1</fullName>
    </submittedName>
</protein>
<evidence type="ECO:0000313" key="4">
    <source>
        <dbReference type="Proteomes" id="UP000019375"/>
    </source>
</evidence>
<name>A0A8J2T6F5_ZYGB2</name>
<dbReference type="OrthoDB" id="4053921at2759"/>
<evidence type="ECO:0000313" key="3">
    <source>
        <dbReference type="EMBL" id="CDF89327.1"/>
    </source>
</evidence>
<dbReference type="EMBL" id="HG316457">
    <property type="protein sequence ID" value="CDF89327.1"/>
    <property type="molecule type" value="Genomic_DNA"/>
</dbReference>
<dbReference type="AlphaFoldDB" id="A0A8J2T6F5"/>
<accession>A0A8J2T6F5</accession>
<feature type="compositionally biased region" description="Low complexity" evidence="1">
    <location>
        <begin position="43"/>
        <end position="53"/>
    </location>
</feature>
<keyword evidence="2" id="KW-0472">Membrane</keyword>
<keyword evidence="2" id="KW-1133">Transmembrane helix</keyword>
<proteinExistence type="predicted"/>
<feature type="transmembrane region" description="Helical" evidence="2">
    <location>
        <begin position="305"/>
        <end position="323"/>
    </location>
</feature>
<keyword evidence="2" id="KW-0812">Transmembrane</keyword>
<gene>
    <name evidence="3" type="ORF">BN860_01596g</name>
</gene>
<evidence type="ECO:0000256" key="1">
    <source>
        <dbReference type="SAM" id="MobiDB-lite"/>
    </source>
</evidence>
<feature type="region of interest" description="Disordered" evidence="1">
    <location>
        <begin position="34"/>
        <end position="58"/>
    </location>
</feature>
<feature type="region of interest" description="Disordered" evidence="1">
    <location>
        <begin position="114"/>
        <end position="203"/>
    </location>
</feature>
<organism evidence="3 4">
    <name type="scientific">Zygosaccharomyces bailii (strain CLIB 213 / ATCC 58445 / CBS 680 / BCRC 21525 / NBRC 1098 / NCYC 1416 / NRRL Y-2227)</name>
    <dbReference type="NCBI Taxonomy" id="1333698"/>
    <lineage>
        <taxon>Eukaryota</taxon>
        <taxon>Fungi</taxon>
        <taxon>Dikarya</taxon>
        <taxon>Ascomycota</taxon>
        <taxon>Saccharomycotina</taxon>
        <taxon>Saccharomycetes</taxon>
        <taxon>Saccharomycetales</taxon>
        <taxon>Saccharomycetaceae</taxon>
        <taxon>Zygosaccharomyces</taxon>
    </lineage>
</organism>
<keyword evidence="4" id="KW-1185">Reference proteome</keyword>
<dbReference type="Proteomes" id="UP000019375">
    <property type="component" value="Unassembled WGS sequence"/>
</dbReference>
<sequence length="324" mass="37020">MNVLSNTPASYLPSRKSQLASQSRIARINNLYDRKQRQHRDSVVSNNSTSVLSEDNCVPIDAPNYRMNGKHNDEPPSIIKHEKLSNAFLMNEQREQRSPLPKDDEDDDYEAELKFTPRLKSRGSLLTMRKKSSQDSPPSSEKASPVENVPKYETPQPRTRRRSRVTSLRKTLGDPVPLPYLPKGEVPTPKPRDLTPPGTATVDRKRQIMESKWRKLVSQDKAAVEMRLKEIHVSPFGTHSSIRPDSPTLVAGPATTLPQKSLEDLQKEVAINRQKLDEIIGLLNQKQKFAFPFESFHLKLEESTFWTICIIILALCNIYVYYYL</sequence>
<reference evidence="4" key="1">
    <citation type="journal article" date="2013" name="Genome Announc.">
        <title>Genome sequence of the food spoilage yeast Zygosaccharomyces bailii CLIB 213(T).</title>
        <authorList>
            <person name="Galeote V."/>
            <person name="Bigey F."/>
            <person name="Devillers H."/>
            <person name="Neuveglise C."/>
            <person name="Dequin S."/>
        </authorList>
    </citation>
    <scope>NUCLEOTIDE SEQUENCE [LARGE SCALE GENOMIC DNA]</scope>
    <source>
        <strain evidence="4">CLIB 213 / ATCC 58445 / CBS 680 / CCRC 21525 / NBRC 1098 / NCYC 1416 / NRRL Y-2227</strain>
    </source>
</reference>
<evidence type="ECO:0000256" key="2">
    <source>
        <dbReference type="SAM" id="Phobius"/>
    </source>
</evidence>